<organism evidence="8">
    <name type="scientific">Salvia splendens</name>
    <name type="common">Scarlet sage</name>
    <dbReference type="NCBI Taxonomy" id="180675"/>
    <lineage>
        <taxon>Eukaryota</taxon>
        <taxon>Viridiplantae</taxon>
        <taxon>Streptophyta</taxon>
        <taxon>Embryophyta</taxon>
        <taxon>Tracheophyta</taxon>
        <taxon>Spermatophyta</taxon>
        <taxon>Magnoliopsida</taxon>
        <taxon>eudicotyledons</taxon>
        <taxon>Gunneridae</taxon>
        <taxon>Pentapetalae</taxon>
        <taxon>asterids</taxon>
        <taxon>lamiids</taxon>
        <taxon>Lamiales</taxon>
        <taxon>Lamiaceae</taxon>
        <taxon>Nepetoideae</taxon>
        <taxon>Mentheae</taxon>
        <taxon>Salviinae</taxon>
        <taxon>Salvia</taxon>
        <taxon>Salvia subgen. Calosphace</taxon>
        <taxon>core Calosphace</taxon>
    </lineage>
</organism>
<evidence type="ECO:0000256" key="3">
    <source>
        <dbReference type="ARBA" id="ARBA00022806"/>
    </source>
</evidence>
<dbReference type="PANTHER" id="PTHR10887:SF522">
    <property type="entry name" value="P-LOOP CONTAINING NUCLEOSIDE TRIPHOSPHATE HYDROLASES SUPERFAMILY PROTEIN"/>
    <property type="match status" value="1"/>
</dbReference>
<accession>A0A8X8WGZ0</accession>
<dbReference type="GO" id="GO:0016787">
    <property type="term" value="F:hydrolase activity"/>
    <property type="evidence" value="ECO:0007669"/>
    <property type="project" value="UniProtKB-KW"/>
</dbReference>
<dbReference type="OrthoDB" id="6513042at2759"/>
<dbReference type="InterPro" id="IPR045529">
    <property type="entry name" value="DUF6469"/>
</dbReference>
<dbReference type="SUPFAM" id="SSF52540">
    <property type="entry name" value="P-loop containing nucleoside triphosphate hydrolases"/>
    <property type="match status" value="1"/>
</dbReference>
<reference evidence="8" key="1">
    <citation type="submission" date="2018-01" db="EMBL/GenBank/DDBJ databases">
        <authorList>
            <person name="Mao J.F."/>
        </authorList>
    </citation>
    <scope>NUCLEOTIDE SEQUENCE</scope>
    <source>
        <strain evidence="8">Huo1</strain>
        <tissue evidence="8">Leaf</tissue>
    </source>
</reference>
<name>A0A8X8WGZ0_SALSN</name>
<dbReference type="Pfam" id="PF20073">
    <property type="entry name" value="DUF6469"/>
    <property type="match status" value="1"/>
</dbReference>
<dbReference type="InterPro" id="IPR041679">
    <property type="entry name" value="DNA2/NAM7-like_C"/>
</dbReference>
<keyword evidence="2" id="KW-0378">Hydrolase</keyword>
<dbReference type="GO" id="GO:0005694">
    <property type="term" value="C:chromosome"/>
    <property type="evidence" value="ECO:0007669"/>
    <property type="project" value="UniProtKB-ARBA"/>
</dbReference>
<dbReference type="InterPro" id="IPR041677">
    <property type="entry name" value="DNA2/NAM7_AAA_11"/>
</dbReference>
<proteinExistence type="predicted"/>
<dbReference type="Gene3D" id="3.40.50.300">
    <property type="entry name" value="P-loop containing nucleotide triphosphate hydrolases"/>
    <property type="match status" value="2"/>
</dbReference>
<dbReference type="InterPro" id="IPR027417">
    <property type="entry name" value="P-loop_NTPase"/>
</dbReference>
<dbReference type="PANTHER" id="PTHR10887">
    <property type="entry name" value="DNA2/NAM7 HELICASE FAMILY"/>
    <property type="match status" value="1"/>
</dbReference>
<feature type="domain" description="DNA2/NAM7 helicase helicase" evidence="5">
    <location>
        <begin position="246"/>
        <end position="601"/>
    </location>
</feature>
<sequence>MASTILKKKEDITPQLTDFIFSRSISDIINKDLYKDKVDKIPTTFASVYHYLKSFTIPLIEETHAAILSNVTALHSAPSREVYNVKKLKSTKPDDHILLYNVTLKAGEMHSPKLYEPQFLDLVALSDIRPKCVSDLDRPKSPLTLAVVTRASDDASVMIRIVSSRPVLFESSKNGDKLFVVYLANLNTNDRIWGALHPRKEANTSIFTSVLSISPSVEENCYVCSSKRVESTKMANSREIITSFGLDDSQKAAVLNCVALTECSHRNSVKLIWGPPGTGKTKTISSLVYTLMKLKCRTVTCAPTNVAIVGVVKRLMSCMSEKLEHEAYGLGDVVLFGNGQRMKIDDHQELQDVFLHLRISELGRLLAPVIGWKGVANEMISLLEYPQGAYERYLEQIKRNDDATGLSLEAVLIGLFNKNRHKNNDNSTDVWTLEEFFETKFVSVKTRLVSCITGLITHLPTSLLRLGMQEKMMRASDMLQTLETFLHQKQQFMQNEGFFKSKNKCLEVVKSFTYNLLLPELEEYDTIKEFCLKNACLIFCTVSSSAKLHHIKEMTPFEMVIIDEAAQVKECESTIPLQLPGLHHAILVGDEKQLPAMVMSKRCEKAGFGRSLFERLVTLGHSKHLLNVQYRMHPSISLFPNQEFYGNKIKNGSNVKERGYNRSFFERESYGSYSFINVENGREEFDKRRSLMNNAEVSMVLQLVSKIHKECVKSKKRVGIGCISPYKAQVNAMGEALGKAYSSDADAEFSVRVRSVDGFQGGEEDVIIISTVRSNGRGSVGFLDNRQRANVALTRARYCLVILGDGETLSRSGCVWQKLVTDAKSRGCYYNAYKDLTGDTDACGDLAMKLAAMMLRK</sequence>
<dbReference type="Proteomes" id="UP000298416">
    <property type="component" value="Unassembled WGS sequence"/>
</dbReference>
<feature type="domain" description="DUF6469" evidence="7">
    <location>
        <begin position="113"/>
        <end position="199"/>
    </location>
</feature>
<dbReference type="InterPro" id="IPR045055">
    <property type="entry name" value="DNA2/NAM7-like"/>
</dbReference>
<dbReference type="GO" id="GO:0004386">
    <property type="term" value="F:helicase activity"/>
    <property type="evidence" value="ECO:0007669"/>
    <property type="project" value="UniProtKB-KW"/>
</dbReference>
<gene>
    <name evidence="8" type="ORF">SASPL_145029</name>
</gene>
<dbReference type="Pfam" id="PF13087">
    <property type="entry name" value="AAA_12"/>
    <property type="match status" value="1"/>
</dbReference>
<dbReference type="CDD" id="cd18808">
    <property type="entry name" value="SF1_C_Upf1"/>
    <property type="match status" value="1"/>
</dbReference>
<dbReference type="GO" id="GO:0005524">
    <property type="term" value="F:ATP binding"/>
    <property type="evidence" value="ECO:0007669"/>
    <property type="project" value="UniProtKB-KW"/>
</dbReference>
<dbReference type="Pfam" id="PF13086">
    <property type="entry name" value="AAA_11"/>
    <property type="match status" value="1"/>
</dbReference>
<keyword evidence="1" id="KW-0547">Nucleotide-binding</keyword>
<dbReference type="InterPro" id="IPR047187">
    <property type="entry name" value="SF1_C_Upf1"/>
</dbReference>
<keyword evidence="4" id="KW-0067">ATP-binding</keyword>
<protein>
    <recommendedName>
        <fullName evidence="10">Regulator of nonsense transcripts 1</fullName>
    </recommendedName>
</protein>
<keyword evidence="9" id="KW-1185">Reference proteome</keyword>
<evidence type="ECO:0000259" key="5">
    <source>
        <dbReference type="Pfam" id="PF13086"/>
    </source>
</evidence>
<evidence type="ECO:0000256" key="4">
    <source>
        <dbReference type="ARBA" id="ARBA00022840"/>
    </source>
</evidence>
<dbReference type="EMBL" id="PNBA02000017">
    <property type="protein sequence ID" value="KAG6394445.1"/>
    <property type="molecule type" value="Genomic_DNA"/>
</dbReference>
<dbReference type="FunFam" id="3.40.50.300:FF:000326">
    <property type="entry name" value="P-loop containing nucleoside triphosphate hydrolase"/>
    <property type="match status" value="1"/>
</dbReference>
<feature type="domain" description="DNA2/NAM7 helicase-like C-terminal" evidence="6">
    <location>
        <begin position="609"/>
        <end position="806"/>
    </location>
</feature>
<evidence type="ECO:0000313" key="8">
    <source>
        <dbReference type="EMBL" id="KAG6394445.1"/>
    </source>
</evidence>
<evidence type="ECO:0000259" key="7">
    <source>
        <dbReference type="Pfam" id="PF20073"/>
    </source>
</evidence>
<reference evidence="8" key="2">
    <citation type="submission" date="2020-08" db="EMBL/GenBank/DDBJ databases">
        <title>Plant Genome Project.</title>
        <authorList>
            <person name="Zhang R.-G."/>
        </authorList>
    </citation>
    <scope>NUCLEOTIDE SEQUENCE</scope>
    <source>
        <strain evidence="8">Huo1</strain>
        <tissue evidence="8">Leaf</tissue>
    </source>
</reference>
<dbReference type="AlphaFoldDB" id="A0A8X8WGZ0"/>
<evidence type="ECO:0000256" key="1">
    <source>
        <dbReference type="ARBA" id="ARBA00022741"/>
    </source>
</evidence>
<evidence type="ECO:0000313" key="9">
    <source>
        <dbReference type="Proteomes" id="UP000298416"/>
    </source>
</evidence>
<evidence type="ECO:0000256" key="2">
    <source>
        <dbReference type="ARBA" id="ARBA00022801"/>
    </source>
</evidence>
<comment type="caution">
    <text evidence="8">The sequence shown here is derived from an EMBL/GenBank/DDBJ whole genome shotgun (WGS) entry which is preliminary data.</text>
</comment>
<evidence type="ECO:0000259" key="6">
    <source>
        <dbReference type="Pfam" id="PF13087"/>
    </source>
</evidence>
<evidence type="ECO:0008006" key="10">
    <source>
        <dbReference type="Google" id="ProtNLM"/>
    </source>
</evidence>
<keyword evidence="3" id="KW-0347">Helicase</keyword>